<comment type="caution">
    <text evidence="2">The sequence shown here is derived from an EMBL/GenBank/DDBJ whole genome shotgun (WGS) entry which is preliminary data.</text>
</comment>
<evidence type="ECO:0000259" key="1">
    <source>
        <dbReference type="Pfam" id="PF02954"/>
    </source>
</evidence>
<dbReference type="EMBL" id="JAAH01000122">
    <property type="protein sequence ID" value="KDE70757.1"/>
    <property type="molecule type" value="Genomic_DNA"/>
</dbReference>
<name>A0AB73C1N1_9FUSO</name>
<organism evidence="2 3">
    <name type="scientific">Fusobacterium necrophorum DJ-2</name>
    <dbReference type="NCBI Taxonomy" id="1441737"/>
    <lineage>
        <taxon>Bacteria</taxon>
        <taxon>Fusobacteriati</taxon>
        <taxon>Fusobacteriota</taxon>
        <taxon>Fusobacteriia</taxon>
        <taxon>Fusobacteriales</taxon>
        <taxon>Fusobacteriaceae</taxon>
        <taxon>Fusobacterium</taxon>
    </lineage>
</organism>
<evidence type="ECO:0000313" key="3">
    <source>
        <dbReference type="Proteomes" id="UP000027058"/>
    </source>
</evidence>
<feature type="domain" description="DNA binding HTH" evidence="1">
    <location>
        <begin position="1"/>
        <end position="34"/>
    </location>
</feature>
<sequence>MIHQILEMTNGKKVETAEILGITRNTLRTKMNNYGLE</sequence>
<dbReference type="Proteomes" id="UP000027058">
    <property type="component" value="Unassembled WGS sequence"/>
</dbReference>
<dbReference type="Pfam" id="PF02954">
    <property type="entry name" value="HTH_8"/>
    <property type="match status" value="1"/>
</dbReference>
<proteinExistence type="predicted"/>
<reference evidence="2 3" key="1">
    <citation type="submission" date="2014-01" db="EMBL/GenBank/DDBJ databases">
        <title>Comparative genomics of Fusobacterium necrophorum wild isolates.</title>
        <authorList>
            <person name="Kittichotirat W."/>
            <person name="Bumgarner R.E."/>
            <person name="Lawrence P."/>
        </authorList>
    </citation>
    <scope>NUCLEOTIDE SEQUENCE [LARGE SCALE GENOMIC DNA]</scope>
    <source>
        <strain evidence="2 3">DJ-2</strain>
    </source>
</reference>
<accession>A0AB73C1N1</accession>
<evidence type="ECO:0000313" key="2">
    <source>
        <dbReference type="EMBL" id="KDE70757.1"/>
    </source>
</evidence>
<dbReference type="InterPro" id="IPR002197">
    <property type="entry name" value="HTH_Fis"/>
</dbReference>
<gene>
    <name evidence="2" type="ORF">FUSO8_08855</name>
</gene>
<dbReference type="Gene3D" id="1.10.10.60">
    <property type="entry name" value="Homeodomain-like"/>
    <property type="match status" value="1"/>
</dbReference>
<protein>
    <recommendedName>
        <fullName evidence="1">DNA binding HTH domain-containing protein</fullName>
    </recommendedName>
</protein>
<dbReference type="SUPFAM" id="SSF46689">
    <property type="entry name" value="Homeodomain-like"/>
    <property type="match status" value="1"/>
</dbReference>
<dbReference type="InterPro" id="IPR009057">
    <property type="entry name" value="Homeodomain-like_sf"/>
</dbReference>
<dbReference type="GO" id="GO:0043565">
    <property type="term" value="F:sequence-specific DNA binding"/>
    <property type="evidence" value="ECO:0007669"/>
    <property type="project" value="InterPro"/>
</dbReference>
<dbReference type="AlphaFoldDB" id="A0AB73C1N1"/>